<keyword evidence="1" id="KW-0472">Membrane</keyword>
<organism evidence="2 3">
    <name type="scientific">Streptomyces sedi</name>
    <dbReference type="NCBI Taxonomy" id="555059"/>
    <lineage>
        <taxon>Bacteria</taxon>
        <taxon>Bacillati</taxon>
        <taxon>Actinomycetota</taxon>
        <taxon>Actinomycetes</taxon>
        <taxon>Kitasatosporales</taxon>
        <taxon>Streptomycetaceae</taxon>
        <taxon>Streptomyces</taxon>
    </lineage>
</organism>
<proteinExistence type="predicted"/>
<dbReference type="RefSeq" id="WP_139648484.1">
    <property type="nucleotide sequence ID" value="NZ_BAAAZS010000154.1"/>
</dbReference>
<dbReference type="AlphaFoldDB" id="A0A5C4UUN1"/>
<feature type="transmembrane region" description="Helical" evidence="1">
    <location>
        <begin position="61"/>
        <end position="82"/>
    </location>
</feature>
<accession>A0A5C4UUN1</accession>
<reference evidence="2 3" key="1">
    <citation type="submission" date="2019-06" db="EMBL/GenBank/DDBJ databases">
        <title>Draft genome of Streptomyces sedi sp. JCM16909.</title>
        <authorList>
            <person name="Klykleung N."/>
            <person name="Tanasupawat S."/>
            <person name="Kudo T."/>
            <person name="Yuki M."/>
            <person name="Ohkuma M."/>
        </authorList>
    </citation>
    <scope>NUCLEOTIDE SEQUENCE [LARGE SCALE GENOMIC DNA]</scope>
    <source>
        <strain evidence="2 3">JCM 16909</strain>
    </source>
</reference>
<evidence type="ECO:0000313" key="2">
    <source>
        <dbReference type="EMBL" id="TNM26659.1"/>
    </source>
</evidence>
<sequence length="171" mass="17973">MNPHDEPALGALLSEHPTDNVRRRTAVVWSLLVGVVGVAAGVPILLATFDRDDTGTGSNVLPGAVLGIGLLGLGFGLTRLVALVRSRDEVYALHQGGLVRRQGGRRQAFAWADVASLQQKGPRPPLAYALGNDVDLRVRLRGGGRLRITGYTQDAQALARALARGTPGAGE</sequence>
<gene>
    <name evidence="2" type="ORF">FH715_23180</name>
</gene>
<dbReference type="EMBL" id="VDGT01000021">
    <property type="protein sequence ID" value="TNM26659.1"/>
    <property type="molecule type" value="Genomic_DNA"/>
</dbReference>
<keyword evidence="1" id="KW-0812">Transmembrane</keyword>
<name>A0A5C4UUN1_9ACTN</name>
<feature type="transmembrane region" description="Helical" evidence="1">
    <location>
        <begin position="26"/>
        <end position="49"/>
    </location>
</feature>
<comment type="caution">
    <text evidence="2">The sequence shown here is derived from an EMBL/GenBank/DDBJ whole genome shotgun (WGS) entry which is preliminary data.</text>
</comment>
<keyword evidence="1" id="KW-1133">Transmembrane helix</keyword>
<evidence type="ECO:0000256" key="1">
    <source>
        <dbReference type="SAM" id="Phobius"/>
    </source>
</evidence>
<dbReference type="Proteomes" id="UP000311713">
    <property type="component" value="Unassembled WGS sequence"/>
</dbReference>
<evidence type="ECO:0000313" key="3">
    <source>
        <dbReference type="Proteomes" id="UP000311713"/>
    </source>
</evidence>
<evidence type="ECO:0008006" key="4">
    <source>
        <dbReference type="Google" id="ProtNLM"/>
    </source>
</evidence>
<protein>
    <recommendedName>
        <fullName evidence="4">PH domain-containing protein</fullName>
    </recommendedName>
</protein>
<keyword evidence="3" id="KW-1185">Reference proteome</keyword>